<dbReference type="CDD" id="cd02440">
    <property type="entry name" value="AdoMet_MTases"/>
    <property type="match status" value="1"/>
</dbReference>
<proteinExistence type="predicted"/>
<dbReference type="InterPro" id="IPR041698">
    <property type="entry name" value="Methyltransf_25"/>
</dbReference>
<dbReference type="Proteomes" id="UP000252698">
    <property type="component" value="Chromosome"/>
</dbReference>
<dbReference type="EMBL" id="CP027306">
    <property type="protein sequence ID" value="AXE82134.1"/>
    <property type="molecule type" value="Genomic_DNA"/>
</dbReference>
<feature type="domain" description="Methyltransferase" evidence="2">
    <location>
        <begin position="65"/>
        <end position="156"/>
    </location>
</feature>
<dbReference type="InterPro" id="IPR029063">
    <property type="entry name" value="SAM-dependent_MTases_sf"/>
</dbReference>
<sequence length="339" mass="37064">MAHAVLTKPAVRWTLAAGAVAAGALWFGDKAPYPYAQHKLLDLPLPYLTSSRLDAVLRPRPGERVLEVGPGTGLQSLHVAPQLGPDGRLDVLDIQPEMLDHVMRRAERHGLANITPTRADARELPFPERTFDAMYLVTALGEIPEPERVLAEAVRVPGWAGAAWGRVDARRVEDLPYRGCGDGVSESGQLALDPPVPPLRVLSSELQDQLLERCLGRRPSCAGAPGAIVPLRRDEPAMPGQQGPGSNREDLVPAATGYQAGKYSQPEPVRWLVTDRAGELTAQHRILMPEDEQLGFLIGVAAQEHPRDGQQPAGHLVQHRDDHADMSQPRTLYRPDLRR</sequence>
<reference evidence="3 4" key="1">
    <citation type="journal article" date="2018" name="Front. Microbiol.">
        <title>Genome Sequencing of Streptomyces atratus SCSIOZH16 and Activation Production of Nocardamine via Metabolic Engineering.</title>
        <authorList>
            <person name="Li Y."/>
            <person name="Zhang C."/>
            <person name="Liu C."/>
            <person name="Ju J."/>
            <person name="Ma J."/>
        </authorList>
    </citation>
    <scope>NUCLEOTIDE SEQUENCE [LARGE SCALE GENOMIC DNA]</scope>
    <source>
        <strain evidence="3 4">SCSIO_ZH16</strain>
    </source>
</reference>
<name>A0A2Z5JPE9_STRAR</name>
<evidence type="ECO:0000313" key="4">
    <source>
        <dbReference type="Proteomes" id="UP000252698"/>
    </source>
</evidence>
<dbReference type="Gene3D" id="3.40.50.150">
    <property type="entry name" value="Vaccinia Virus protein VP39"/>
    <property type="match status" value="1"/>
</dbReference>
<feature type="region of interest" description="Disordered" evidence="1">
    <location>
        <begin position="305"/>
        <end position="339"/>
    </location>
</feature>
<accession>A0A2Z5JPE9</accession>
<feature type="region of interest" description="Disordered" evidence="1">
    <location>
        <begin position="226"/>
        <end position="252"/>
    </location>
</feature>
<dbReference type="SUPFAM" id="SSF53335">
    <property type="entry name" value="S-adenosyl-L-methionine-dependent methyltransferases"/>
    <property type="match status" value="1"/>
</dbReference>
<dbReference type="GO" id="GO:0008168">
    <property type="term" value="F:methyltransferase activity"/>
    <property type="evidence" value="ECO:0007669"/>
    <property type="project" value="UniProtKB-ARBA"/>
</dbReference>
<evidence type="ECO:0000313" key="3">
    <source>
        <dbReference type="EMBL" id="AXE82134.1"/>
    </source>
</evidence>
<organism evidence="3 4">
    <name type="scientific">Streptomyces atratus</name>
    <dbReference type="NCBI Taxonomy" id="1893"/>
    <lineage>
        <taxon>Bacteria</taxon>
        <taxon>Bacillati</taxon>
        <taxon>Actinomycetota</taxon>
        <taxon>Actinomycetes</taxon>
        <taxon>Kitasatosporales</taxon>
        <taxon>Streptomycetaceae</taxon>
        <taxon>Streptomyces</taxon>
    </lineage>
</organism>
<evidence type="ECO:0000256" key="1">
    <source>
        <dbReference type="SAM" id="MobiDB-lite"/>
    </source>
</evidence>
<dbReference type="AlphaFoldDB" id="A0A2Z5JPE9"/>
<gene>
    <name evidence="3" type="ORF">C5746_40525</name>
</gene>
<dbReference type="Pfam" id="PF13649">
    <property type="entry name" value="Methyltransf_25"/>
    <property type="match status" value="1"/>
</dbReference>
<dbReference type="KEGG" id="sata:C5746_40525"/>
<protein>
    <recommendedName>
        <fullName evidence="2">Methyltransferase domain-containing protein</fullName>
    </recommendedName>
</protein>
<evidence type="ECO:0000259" key="2">
    <source>
        <dbReference type="Pfam" id="PF13649"/>
    </source>
</evidence>